<feature type="domain" description="PDZ" evidence="6">
    <location>
        <begin position="472"/>
        <end position="561"/>
    </location>
</feature>
<dbReference type="PANTHER" id="PTHR43343:SF3">
    <property type="entry name" value="PROTEASE DO-LIKE 8, CHLOROPLASTIC"/>
    <property type="match status" value="1"/>
</dbReference>
<dbReference type="InterPro" id="IPR051201">
    <property type="entry name" value="Chloro_Bact_Ser_Proteases"/>
</dbReference>
<feature type="compositionally biased region" description="Basic and acidic residues" evidence="4">
    <location>
        <begin position="1"/>
        <end position="12"/>
    </location>
</feature>
<keyword evidence="5" id="KW-0472">Membrane</keyword>
<evidence type="ECO:0000256" key="5">
    <source>
        <dbReference type="SAM" id="Phobius"/>
    </source>
</evidence>
<dbReference type="GO" id="GO:0006508">
    <property type="term" value="P:proteolysis"/>
    <property type="evidence" value="ECO:0007669"/>
    <property type="project" value="UniProtKB-KW"/>
</dbReference>
<dbReference type="CDD" id="cd06779">
    <property type="entry name" value="cpPDZ_Deg_HtrA-like"/>
    <property type="match status" value="1"/>
</dbReference>
<evidence type="ECO:0000259" key="6">
    <source>
        <dbReference type="PROSITE" id="PS50106"/>
    </source>
</evidence>
<evidence type="ECO:0000313" key="8">
    <source>
        <dbReference type="Proteomes" id="UP000199315"/>
    </source>
</evidence>
<protein>
    <submittedName>
        <fullName evidence="7">Serine protease Do</fullName>
    </submittedName>
</protein>
<dbReference type="PRINTS" id="PR00834">
    <property type="entry name" value="PROTEASES2C"/>
</dbReference>
<feature type="compositionally biased region" description="Polar residues" evidence="4">
    <location>
        <begin position="70"/>
        <end position="86"/>
    </location>
</feature>
<proteinExistence type="inferred from homology"/>
<comment type="similarity">
    <text evidence="1">Belongs to the peptidase S1C family.</text>
</comment>
<dbReference type="STRING" id="1619234.SAMN05421730_1002187"/>
<dbReference type="Pfam" id="PF13180">
    <property type="entry name" value="PDZ_2"/>
    <property type="match status" value="1"/>
</dbReference>
<feature type="compositionally biased region" description="Low complexity" evidence="4">
    <location>
        <begin position="124"/>
        <end position="133"/>
    </location>
</feature>
<dbReference type="Proteomes" id="UP000199315">
    <property type="component" value="Unassembled WGS sequence"/>
</dbReference>
<keyword evidence="5" id="KW-0812">Transmembrane</keyword>
<evidence type="ECO:0000313" key="7">
    <source>
        <dbReference type="EMBL" id="SCP95770.1"/>
    </source>
</evidence>
<evidence type="ECO:0000256" key="2">
    <source>
        <dbReference type="ARBA" id="ARBA00022670"/>
    </source>
</evidence>
<feature type="region of interest" description="Disordered" evidence="4">
    <location>
        <begin position="1"/>
        <end position="86"/>
    </location>
</feature>
<reference evidence="7 8" key="1">
    <citation type="submission" date="2016-09" db="EMBL/GenBank/DDBJ databases">
        <authorList>
            <person name="Capua I."/>
            <person name="De Benedictis P."/>
            <person name="Joannis T."/>
            <person name="Lombin L.H."/>
            <person name="Cattoli G."/>
        </authorList>
    </citation>
    <scope>NUCLEOTIDE SEQUENCE [LARGE SCALE GENOMIC DNA]</scope>
    <source>
        <strain evidence="7 8">GluBS11</strain>
    </source>
</reference>
<dbReference type="Pfam" id="PF13365">
    <property type="entry name" value="Trypsin_2"/>
    <property type="match status" value="1"/>
</dbReference>
<dbReference type="AlphaFoldDB" id="A0A1D3TQC7"/>
<feature type="transmembrane region" description="Helical" evidence="5">
    <location>
        <begin position="184"/>
        <end position="206"/>
    </location>
</feature>
<feature type="compositionally biased region" description="Polar residues" evidence="4">
    <location>
        <begin position="99"/>
        <end position="118"/>
    </location>
</feature>
<accession>A0A1D3TQC7</accession>
<name>A0A1D3TQC7_9FIRM</name>
<dbReference type="RefSeq" id="WP_091230405.1">
    <property type="nucleotide sequence ID" value="NZ_FMKA01000002.1"/>
</dbReference>
<dbReference type="PROSITE" id="PS50106">
    <property type="entry name" value="PDZ"/>
    <property type="match status" value="1"/>
</dbReference>
<evidence type="ECO:0000256" key="1">
    <source>
        <dbReference type="ARBA" id="ARBA00010541"/>
    </source>
</evidence>
<gene>
    <name evidence="7" type="ORF">SAMN05421730_1002187</name>
</gene>
<dbReference type="InterPro" id="IPR036034">
    <property type="entry name" value="PDZ_sf"/>
</dbReference>
<dbReference type="OrthoDB" id="9758917at2"/>
<dbReference type="InterPro" id="IPR001478">
    <property type="entry name" value="PDZ"/>
</dbReference>
<feature type="region of interest" description="Disordered" evidence="4">
    <location>
        <begin position="150"/>
        <end position="180"/>
    </location>
</feature>
<sequence>MFDEFENKKNQNNEEPDREMKDSTLPEGDVLYGEVTDNAAPGQAVTDNAVIDNEVPVTKAADHEPGTKSGGESSQGSMPMSDSFNYGTVEGSSYRYSNVTGENRINDTGSNTGSNTGDSTRKVSGSSTQASSESSRENVYAAYNFTEDGNSGYAGNTGNNGNNGNNGGKKEKTKKIKTHKSDSFGRRIAMTAAIALVFGSISGAAFQGVNMIAGSLQKDSSAQQIAQTTLDSAADAGDIIAANTTQTTTTVSDVSSVVEAVMPSVVSIINKATVSQQNMFGQSMEYESEGSGSGIIIGQNDTEMLIVTNNHVIDNANSITVTFIDEQTYDAQVKGTDANMDLAVIAVPLSDLTEDTMSQIKIAVLGDSDALTVGEPAIAIGNALGYGQSVTTGVISALNREVTVDNITNELIQTDAAINPGNSGGALLNIKGEVIGINAVKFASSDVEGMGYAIPVSSATPIINELMNKKTRVKVDEAEKGYLGIQGVDVTSEVAKTYSMPMGVYVAAVVEGTAADDAGLVKGDIITAFDGNSITSMEGLQGILEYYAAGTTVDLTVERASNGGYEKETVSVTLGERTAQ</sequence>
<evidence type="ECO:0000256" key="3">
    <source>
        <dbReference type="ARBA" id="ARBA00022801"/>
    </source>
</evidence>
<dbReference type="PANTHER" id="PTHR43343">
    <property type="entry name" value="PEPTIDASE S12"/>
    <property type="match status" value="1"/>
</dbReference>
<dbReference type="Gene3D" id="2.40.10.10">
    <property type="entry name" value="Trypsin-like serine proteases"/>
    <property type="match status" value="2"/>
</dbReference>
<dbReference type="EMBL" id="FMKA01000002">
    <property type="protein sequence ID" value="SCP95770.1"/>
    <property type="molecule type" value="Genomic_DNA"/>
</dbReference>
<dbReference type="InterPro" id="IPR001940">
    <property type="entry name" value="Peptidase_S1C"/>
</dbReference>
<dbReference type="GO" id="GO:0004252">
    <property type="term" value="F:serine-type endopeptidase activity"/>
    <property type="evidence" value="ECO:0007669"/>
    <property type="project" value="InterPro"/>
</dbReference>
<dbReference type="Gene3D" id="2.30.42.10">
    <property type="match status" value="1"/>
</dbReference>
<feature type="compositionally biased region" description="Low complexity" evidence="4">
    <location>
        <begin position="150"/>
        <end position="163"/>
    </location>
</feature>
<organism evidence="7 8">
    <name type="scientific">Anaerobium acetethylicum</name>
    <dbReference type="NCBI Taxonomy" id="1619234"/>
    <lineage>
        <taxon>Bacteria</taxon>
        <taxon>Bacillati</taxon>
        <taxon>Bacillota</taxon>
        <taxon>Clostridia</taxon>
        <taxon>Lachnospirales</taxon>
        <taxon>Lachnospiraceae</taxon>
        <taxon>Anaerobium</taxon>
    </lineage>
</organism>
<keyword evidence="2 7" id="KW-0645">Protease</keyword>
<keyword evidence="3" id="KW-0378">Hydrolase</keyword>
<keyword evidence="5" id="KW-1133">Transmembrane helix</keyword>
<feature type="region of interest" description="Disordered" evidence="4">
    <location>
        <begin position="99"/>
        <end position="136"/>
    </location>
</feature>
<keyword evidence="8" id="KW-1185">Reference proteome</keyword>
<evidence type="ECO:0000256" key="4">
    <source>
        <dbReference type="SAM" id="MobiDB-lite"/>
    </source>
</evidence>
<dbReference type="SUPFAM" id="SSF50156">
    <property type="entry name" value="PDZ domain-like"/>
    <property type="match status" value="1"/>
</dbReference>
<dbReference type="SUPFAM" id="SSF50494">
    <property type="entry name" value="Trypsin-like serine proteases"/>
    <property type="match status" value="1"/>
</dbReference>
<dbReference type="SMART" id="SM00228">
    <property type="entry name" value="PDZ"/>
    <property type="match status" value="1"/>
</dbReference>
<dbReference type="InterPro" id="IPR043504">
    <property type="entry name" value="Peptidase_S1_PA_chymotrypsin"/>
</dbReference>
<dbReference type="InterPro" id="IPR009003">
    <property type="entry name" value="Peptidase_S1_PA"/>
</dbReference>